<name>A0A9N9UW67_9HYPO</name>
<accession>A0A9N9UW67</accession>
<protein>
    <submittedName>
        <fullName evidence="2">Uncharacterized protein</fullName>
    </submittedName>
</protein>
<gene>
    <name evidence="2" type="ORF">CRHIZ90672A_00017179</name>
</gene>
<dbReference type="AlphaFoldDB" id="A0A9N9UW67"/>
<evidence type="ECO:0000256" key="1">
    <source>
        <dbReference type="SAM" id="MobiDB-lite"/>
    </source>
</evidence>
<reference evidence="2" key="1">
    <citation type="submission" date="2021-10" db="EMBL/GenBank/DDBJ databases">
        <authorList>
            <person name="Piombo E."/>
        </authorList>
    </citation>
    <scope>NUCLEOTIDE SEQUENCE</scope>
</reference>
<dbReference type="OrthoDB" id="5343383at2759"/>
<feature type="compositionally biased region" description="Basic and acidic residues" evidence="1">
    <location>
        <begin position="75"/>
        <end position="93"/>
    </location>
</feature>
<keyword evidence="3" id="KW-1185">Reference proteome</keyword>
<comment type="caution">
    <text evidence="2">The sequence shown here is derived from an EMBL/GenBank/DDBJ whole genome shotgun (WGS) entry which is preliminary data.</text>
</comment>
<dbReference type="EMBL" id="CABFNQ020000432">
    <property type="protein sequence ID" value="CAH0014503.1"/>
    <property type="molecule type" value="Genomic_DNA"/>
</dbReference>
<organism evidence="2 3">
    <name type="scientific">Clonostachys rhizophaga</name>
    <dbReference type="NCBI Taxonomy" id="160324"/>
    <lineage>
        <taxon>Eukaryota</taxon>
        <taxon>Fungi</taxon>
        <taxon>Dikarya</taxon>
        <taxon>Ascomycota</taxon>
        <taxon>Pezizomycotina</taxon>
        <taxon>Sordariomycetes</taxon>
        <taxon>Hypocreomycetidae</taxon>
        <taxon>Hypocreales</taxon>
        <taxon>Bionectriaceae</taxon>
        <taxon>Clonostachys</taxon>
    </lineage>
</organism>
<feature type="region of interest" description="Disordered" evidence="1">
    <location>
        <begin position="69"/>
        <end position="93"/>
    </location>
</feature>
<evidence type="ECO:0000313" key="3">
    <source>
        <dbReference type="Proteomes" id="UP000696573"/>
    </source>
</evidence>
<proteinExistence type="predicted"/>
<sequence>MSEQLAAGHSTPSSSSKYDLQRTFVICGNGARLPVDEYFASRMEKIRKLQLILINRYDPHDMDDAAIDFEVEYDPGPKDSEGEPASDRDPQDTKELVEWVRHLYRKFGWPGSGYKKEECMQAIDDFTSRFPMWRKCMLEADGCINCRKYE</sequence>
<evidence type="ECO:0000313" key="2">
    <source>
        <dbReference type="EMBL" id="CAH0014503.1"/>
    </source>
</evidence>
<dbReference type="Proteomes" id="UP000696573">
    <property type="component" value="Unassembled WGS sequence"/>
</dbReference>